<dbReference type="AlphaFoldDB" id="A0A9N9MQ08"/>
<name>A0A9N9MQ08_9CUCU</name>
<dbReference type="EMBL" id="OU892278">
    <property type="protein sequence ID" value="CAG9764728.1"/>
    <property type="molecule type" value="Genomic_DNA"/>
</dbReference>
<organism evidence="2 3">
    <name type="scientific">Ceutorhynchus assimilis</name>
    <name type="common">cabbage seed weevil</name>
    <dbReference type="NCBI Taxonomy" id="467358"/>
    <lineage>
        <taxon>Eukaryota</taxon>
        <taxon>Metazoa</taxon>
        <taxon>Ecdysozoa</taxon>
        <taxon>Arthropoda</taxon>
        <taxon>Hexapoda</taxon>
        <taxon>Insecta</taxon>
        <taxon>Pterygota</taxon>
        <taxon>Neoptera</taxon>
        <taxon>Endopterygota</taxon>
        <taxon>Coleoptera</taxon>
        <taxon>Polyphaga</taxon>
        <taxon>Cucujiformia</taxon>
        <taxon>Curculionidae</taxon>
        <taxon>Ceutorhynchinae</taxon>
        <taxon>Ceutorhynchus</taxon>
    </lineage>
</organism>
<evidence type="ECO:0000256" key="1">
    <source>
        <dbReference type="SAM" id="MobiDB-lite"/>
    </source>
</evidence>
<accession>A0A9N9MQ08</accession>
<evidence type="ECO:0000313" key="3">
    <source>
        <dbReference type="Proteomes" id="UP001152799"/>
    </source>
</evidence>
<dbReference type="Proteomes" id="UP001152799">
    <property type="component" value="Chromosome 2"/>
</dbReference>
<protein>
    <submittedName>
        <fullName evidence="2">Uncharacterized protein</fullName>
    </submittedName>
</protein>
<reference evidence="2" key="1">
    <citation type="submission" date="2022-01" db="EMBL/GenBank/DDBJ databases">
        <authorList>
            <person name="King R."/>
        </authorList>
    </citation>
    <scope>NUCLEOTIDE SEQUENCE</scope>
</reference>
<dbReference type="OrthoDB" id="6598508at2759"/>
<evidence type="ECO:0000313" key="2">
    <source>
        <dbReference type="EMBL" id="CAG9764728.1"/>
    </source>
</evidence>
<feature type="region of interest" description="Disordered" evidence="1">
    <location>
        <begin position="252"/>
        <end position="272"/>
    </location>
</feature>
<keyword evidence="3" id="KW-1185">Reference proteome</keyword>
<gene>
    <name evidence="2" type="ORF">CEUTPL_LOCUS5360</name>
</gene>
<sequence>MSNDDRLNEALKNVAIHADPTWKYRDYDPLQQTNMNLHLTARHLNVQYSKWTKLVPRTVRDSIPQSKLAKYGNYEYDEAREMSYTSSVNKYDRLNDTFDKDDADEPWMMEEIDDLVASYLSYNSSAESICYKNKHRKLPCSKNLCEKSFQSPFLEATSFDEMVLKLHITSPYIKKLWEPFYYPQYQPKYVTQSKSKKLILFSSTACRLFSSVETEIENSDWLEEITADKEGSISMDLIEQFNISESVFFKNHSQPSISSPPKDDSPSKRSYSAVLQGGPINQQPQNDVATCSTSYAFPPLKAAKNIEKICEWPYLNDKNLELAKRNEVLMETLTNKQHKSTSANIPATTNTLEIQRPKTTTTFPMSYPNYQYLTRQQQANFINPRLYSTNYISNTNVLNFRQTSYYPLLLHNAAVPYQQPFRPHYRQNVIYPQIRPQLLLPNQNLLLQPKQTIHILPRPPVASPSYNNFRNTSRYNLRPITPNNKLPMKDEKLFMPHIESIVTKTVNAVLEEPEPLLPLTETSSDELERQALEQYIPSSTDLFDELERQAIEEYDEDETSENWNSPPKYPNIAFGGCTRVKLFSVSCLKKVLGFLYFN</sequence>
<proteinExistence type="predicted"/>